<proteinExistence type="predicted"/>
<evidence type="ECO:0000313" key="2">
    <source>
        <dbReference type="EMBL" id="SVD72972.1"/>
    </source>
</evidence>
<feature type="transmembrane region" description="Helical" evidence="1">
    <location>
        <begin position="104"/>
        <end position="125"/>
    </location>
</feature>
<dbReference type="AlphaFoldDB" id="A0A382XPC7"/>
<keyword evidence="1" id="KW-0812">Transmembrane</keyword>
<keyword evidence="1" id="KW-0472">Membrane</keyword>
<organism evidence="2">
    <name type="scientific">marine metagenome</name>
    <dbReference type="NCBI Taxonomy" id="408172"/>
    <lineage>
        <taxon>unclassified sequences</taxon>
        <taxon>metagenomes</taxon>
        <taxon>ecological metagenomes</taxon>
    </lineage>
</organism>
<sequence length="159" mass="18560">VEPGYVFDEWKKTLDNETLSTSGLFIDELKESSSDGLFKNIRCKFISVSHSIVWNFFGVRSANWSETYLSSSFVKSVIYYSYFYVLLSASSLLYFVFRERRPSLYPIIFLIVAYTFITSITLPYGNARTRVLIEPFNVIITSCLLYEISFKKREVNEEH</sequence>
<dbReference type="EMBL" id="UINC01169438">
    <property type="protein sequence ID" value="SVD72972.1"/>
    <property type="molecule type" value="Genomic_DNA"/>
</dbReference>
<accession>A0A382XPC7</accession>
<evidence type="ECO:0000256" key="1">
    <source>
        <dbReference type="SAM" id="Phobius"/>
    </source>
</evidence>
<name>A0A382XPC7_9ZZZZ</name>
<feature type="transmembrane region" description="Helical" evidence="1">
    <location>
        <begin position="77"/>
        <end position="97"/>
    </location>
</feature>
<gene>
    <name evidence="2" type="ORF">METZ01_LOCUS425826</name>
</gene>
<protein>
    <submittedName>
        <fullName evidence="2">Uncharacterized protein</fullName>
    </submittedName>
</protein>
<keyword evidence="1" id="KW-1133">Transmembrane helix</keyword>
<reference evidence="2" key="1">
    <citation type="submission" date="2018-05" db="EMBL/GenBank/DDBJ databases">
        <authorList>
            <person name="Lanie J.A."/>
            <person name="Ng W.-L."/>
            <person name="Kazmierczak K.M."/>
            <person name="Andrzejewski T.M."/>
            <person name="Davidsen T.M."/>
            <person name="Wayne K.J."/>
            <person name="Tettelin H."/>
            <person name="Glass J.I."/>
            <person name="Rusch D."/>
            <person name="Podicherti R."/>
            <person name="Tsui H.-C.T."/>
            <person name="Winkler M.E."/>
        </authorList>
    </citation>
    <scope>NUCLEOTIDE SEQUENCE</scope>
</reference>
<feature type="non-terminal residue" evidence="2">
    <location>
        <position position="1"/>
    </location>
</feature>